<feature type="signal peptide" evidence="1">
    <location>
        <begin position="1"/>
        <end position="21"/>
    </location>
</feature>
<evidence type="ECO:0000256" key="1">
    <source>
        <dbReference type="SAM" id="SignalP"/>
    </source>
</evidence>
<keyword evidence="3" id="KW-1185">Reference proteome</keyword>
<keyword evidence="1" id="KW-0732">Signal</keyword>
<dbReference type="EMBL" id="LDEV01001003">
    <property type="protein sequence ID" value="KLJ12328.1"/>
    <property type="molecule type" value="Genomic_DNA"/>
</dbReference>
<evidence type="ECO:0000313" key="3">
    <source>
        <dbReference type="Proteomes" id="UP000053573"/>
    </source>
</evidence>
<comment type="caution">
    <text evidence="2">The sequence shown here is derived from an EMBL/GenBank/DDBJ whole genome shotgun (WGS) entry which is preliminary data.</text>
</comment>
<feature type="chain" id="PRO_5005199435" description="Hydrophobin" evidence="1">
    <location>
        <begin position="22"/>
        <end position="99"/>
    </location>
</feature>
<dbReference type="AlphaFoldDB" id="A0A0H1BML4"/>
<gene>
    <name evidence="2" type="ORF">EMPG_12614</name>
</gene>
<evidence type="ECO:0000313" key="2">
    <source>
        <dbReference type="EMBL" id="KLJ12328.1"/>
    </source>
</evidence>
<reference evidence="3" key="1">
    <citation type="journal article" date="2015" name="PLoS Genet.">
        <title>The dynamic genome and transcriptome of the human fungal pathogen Blastomyces and close relative Emmonsia.</title>
        <authorList>
            <person name="Munoz J.F."/>
            <person name="Gauthier G.M."/>
            <person name="Desjardins C.A."/>
            <person name="Gallo J.E."/>
            <person name="Holder J."/>
            <person name="Sullivan T.D."/>
            <person name="Marty A.J."/>
            <person name="Carmen J.C."/>
            <person name="Chen Z."/>
            <person name="Ding L."/>
            <person name="Gujja S."/>
            <person name="Magrini V."/>
            <person name="Misas E."/>
            <person name="Mitreva M."/>
            <person name="Priest M."/>
            <person name="Saif S."/>
            <person name="Whiston E.A."/>
            <person name="Young S."/>
            <person name="Zeng Q."/>
            <person name="Goldman W.E."/>
            <person name="Mardis E.R."/>
            <person name="Taylor J.W."/>
            <person name="McEwen J.G."/>
            <person name="Clay O.K."/>
            <person name="Klein B.S."/>
            <person name="Cuomo C.A."/>
        </authorList>
    </citation>
    <scope>NUCLEOTIDE SEQUENCE [LARGE SCALE GENOMIC DNA]</scope>
    <source>
        <strain evidence="3">UAMH 139</strain>
    </source>
</reference>
<name>A0A0H1BML4_9EURO</name>
<organism evidence="2 3">
    <name type="scientific">Blastomyces silverae</name>
    <dbReference type="NCBI Taxonomy" id="2060906"/>
    <lineage>
        <taxon>Eukaryota</taxon>
        <taxon>Fungi</taxon>
        <taxon>Dikarya</taxon>
        <taxon>Ascomycota</taxon>
        <taxon>Pezizomycotina</taxon>
        <taxon>Eurotiomycetes</taxon>
        <taxon>Eurotiomycetidae</taxon>
        <taxon>Onygenales</taxon>
        <taxon>Ajellomycetaceae</taxon>
        <taxon>Blastomyces</taxon>
    </lineage>
</organism>
<protein>
    <recommendedName>
        <fullName evidence="4">Hydrophobin</fullName>
    </recommendedName>
</protein>
<proteinExistence type="predicted"/>
<evidence type="ECO:0008006" key="4">
    <source>
        <dbReference type="Google" id="ProtNLM"/>
    </source>
</evidence>
<dbReference type="Proteomes" id="UP000053573">
    <property type="component" value="Unassembled WGS sequence"/>
</dbReference>
<accession>A0A0H1BML4</accession>
<sequence length="99" mass="11123">MFPSTLSLTALLLLLARWSTATLLPHWIPQPSNIQCPEYYAPLCCQNSFPQMYPKNALWVYMCRDPEGGSCLPTIEEPLCCPPGRLDYCIKFGSPALEV</sequence>